<dbReference type="AlphaFoldDB" id="A0A4R1CBQ2"/>
<name>A0A4R1CBQ2_9ACTN</name>
<keyword evidence="7" id="KW-1185">Reference proteome</keyword>
<evidence type="ECO:0000256" key="4">
    <source>
        <dbReference type="ARBA" id="ARBA00023136"/>
    </source>
</evidence>
<evidence type="ECO:0000256" key="1">
    <source>
        <dbReference type="ARBA" id="ARBA00004141"/>
    </source>
</evidence>
<dbReference type="EMBL" id="SJZJ01000011">
    <property type="protein sequence ID" value="TCJ28340.1"/>
    <property type="molecule type" value="Genomic_DNA"/>
</dbReference>
<feature type="transmembrane region" description="Helical" evidence="5">
    <location>
        <begin position="67"/>
        <end position="89"/>
    </location>
</feature>
<keyword evidence="3 5" id="KW-1133">Transmembrane helix</keyword>
<evidence type="ECO:0000313" key="7">
    <source>
        <dbReference type="Proteomes" id="UP000295453"/>
    </source>
</evidence>
<gene>
    <name evidence="6" type="ORF">EPD65_08370</name>
</gene>
<comment type="caution">
    <text evidence="6">The sequence shown here is derived from an EMBL/GenBank/DDBJ whole genome shotgun (WGS) entry which is preliminary data.</text>
</comment>
<evidence type="ECO:0000313" key="6">
    <source>
        <dbReference type="EMBL" id="TCJ28340.1"/>
    </source>
</evidence>
<keyword evidence="4 5" id="KW-0472">Membrane</keyword>
<evidence type="ECO:0000256" key="2">
    <source>
        <dbReference type="ARBA" id="ARBA00022692"/>
    </source>
</evidence>
<evidence type="ECO:0000256" key="3">
    <source>
        <dbReference type="ARBA" id="ARBA00022989"/>
    </source>
</evidence>
<evidence type="ECO:0000256" key="5">
    <source>
        <dbReference type="SAM" id="Phobius"/>
    </source>
</evidence>
<comment type="subcellular location">
    <subcellularLocation>
        <location evidence="1">Membrane</location>
        <topology evidence="1">Multi-pass membrane protein</topology>
    </subcellularLocation>
</comment>
<protein>
    <submittedName>
        <fullName evidence="6">DUF4870 domain-containing protein</fullName>
    </submittedName>
</protein>
<keyword evidence="2 5" id="KW-0812">Transmembrane</keyword>
<feature type="transmembrane region" description="Helical" evidence="5">
    <location>
        <begin position="34"/>
        <end position="55"/>
    </location>
</feature>
<organism evidence="6 7">
    <name type="scientific">Nocardioides jejuensis</name>
    <dbReference type="NCBI Taxonomy" id="2502782"/>
    <lineage>
        <taxon>Bacteria</taxon>
        <taxon>Bacillati</taxon>
        <taxon>Actinomycetota</taxon>
        <taxon>Actinomycetes</taxon>
        <taxon>Propionibacteriales</taxon>
        <taxon>Nocardioidaceae</taxon>
        <taxon>Nocardioides</taxon>
    </lineage>
</organism>
<accession>A0A4R1CBQ2</accession>
<feature type="transmembrane region" description="Helical" evidence="5">
    <location>
        <begin position="95"/>
        <end position="117"/>
    </location>
</feature>
<proteinExistence type="predicted"/>
<dbReference type="Proteomes" id="UP000295453">
    <property type="component" value="Unassembled WGS sequence"/>
</dbReference>
<dbReference type="RefSeq" id="WP_131583066.1">
    <property type="nucleotide sequence ID" value="NZ_SJZJ01000011.1"/>
</dbReference>
<reference evidence="6 7" key="1">
    <citation type="submission" date="2019-03" db="EMBL/GenBank/DDBJ databases">
        <authorList>
            <person name="Kim M.K.M."/>
        </authorList>
    </citation>
    <scope>NUCLEOTIDE SEQUENCE [LARGE SCALE GENOMIC DNA]</scope>
    <source>
        <strain evidence="6 7">18JY15-6</strain>
    </source>
</reference>
<dbReference type="OrthoDB" id="9808930at2"/>
<dbReference type="Pfam" id="PF09685">
    <property type="entry name" value="MamF_MmsF"/>
    <property type="match status" value="1"/>
</dbReference>
<dbReference type="InterPro" id="IPR019109">
    <property type="entry name" value="MamF_MmsF"/>
</dbReference>
<sequence length="132" mass="14056">MTQNPYAPQSGTAAPLTPQEERTWAVATHAVTGFATAVSAGTLGFIAALVVFVLFKDRGPFVRHHVANALNIQLTALVWVVAIAIFGILTIGVGWFLFAVIPVVVVVLHVLGALNAWNGSWANPPLTARFVR</sequence>